<evidence type="ECO:0000313" key="13">
    <source>
        <dbReference type="RefSeq" id="XP_011496185.1"/>
    </source>
</evidence>
<feature type="compositionally biased region" description="Polar residues" evidence="10">
    <location>
        <begin position="435"/>
        <end position="444"/>
    </location>
</feature>
<feature type="compositionally biased region" description="Low complexity" evidence="10">
    <location>
        <begin position="445"/>
        <end position="459"/>
    </location>
</feature>
<keyword evidence="12" id="KW-1185">Reference proteome</keyword>
<dbReference type="SMART" id="SM00415">
    <property type="entry name" value="HSF"/>
    <property type="match status" value="1"/>
</dbReference>
<dbReference type="GeneID" id="105360879"/>
<name>A0AAJ7DTL1_9HYME</name>
<dbReference type="Proteomes" id="UP000695007">
    <property type="component" value="Unplaced"/>
</dbReference>
<keyword evidence="3" id="KW-0805">Transcription regulation</keyword>
<evidence type="ECO:0000256" key="7">
    <source>
        <dbReference type="ARBA" id="ARBA00023163"/>
    </source>
</evidence>
<sequence length="679" mass="76031">MHTISEMGTSVPAFLGKLWRLVEDPETDDLICWSPNGRSFFIRNQARFARELLPHYYKHNNMASFVRQLNMYGFHKKVSVELGGLKCDRDEMEFAHQYFCKDHPYLLDHIKRKIASNKTQDTSQAPIKPELMNRMLTEVRSIRGRQEHFDSRLGAMKRENEALWRELALLRQKHHKQQQIVNKLIHFLVSLVQPNRSSGLSMKRRYPLMIDDSSRQRIRQSKISKLQQSPIGPAIHELDSSDPDLDSDYIVPEMLDSDQTPTIESPDHHSIAEDNMGEYTDESIQLPHEVKICQNTNVSKKRFKGKKKGRKNKVPIKILIPSSEKGEETREETLMLEVQLNKVKAVPVVTTSTSLTTATISKPTSLKPVPMATVRSSKLAAMAANMKKNQEVELDLDLNSYEENENEESKDDSLIKLENILIVPGITNEDYNSELGENNDNTIPSSVSSLSGNSTNNGSPCAEENSPEASDLDNGTFGNIDFMSESSISQIKSPSASKQIEAKHMSLSRVNPGSISESNYRLGSMEEVDTHLDTMQSELDNLREILRGEGYSIDANTLLGVSNFEKNLFGAEDPMSFGIPVNPDLDPHSNQEKESDDDHHMNAEQCGSSNKGELMAYNATPSLLDFDDDIFLGASSSPVPVVTDVSNTGLSNDPLELTENKANIFDSLIAANNTNSSQS</sequence>
<evidence type="ECO:0000256" key="4">
    <source>
        <dbReference type="ARBA" id="ARBA00023016"/>
    </source>
</evidence>
<feature type="domain" description="HSF-type DNA-binding" evidence="11">
    <location>
        <begin position="10"/>
        <end position="113"/>
    </location>
</feature>
<evidence type="ECO:0000256" key="9">
    <source>
        <dbReference type="RuleBase" id="RU004020"/>
    </source>
</evidence>
<evidence type="ECO:0000256" key="5">
    <source>
        <dbReference type="ARBA" id="ARBA00023125"/>
    </source>
</evidence>
<evidence type="ECO:0000259" key="11">
    <source>
        <dbReference type="SMART" id="SM00415"/>
    </source>
</evidence>
<feature type="compositionally biased region" description="Basic and acidic residues" evidence="10">
    <location>
        <begin position="585"/>
        <end position="602"/>
    </location>
</feature>
<feature type="region of interest" description="Disordered" evidence="10">
    <location>
        <begin position="432"/>
        <end position="478"/>
    </location>
</feature>
<gene>
    <name evidence="13" type="primary">LOC105360879</name>
</gene>
<reference evidence="13" key="1">
    <citation type="submission" date="2025-08" db="UniProtKB">
        <authorList>
            <consortium name="RefSeq"/>
        </authorList>
    </citation>
    <scope>IDENTIFICATION</scope>
</reference>
<protein>
    <submittedName>
        <fullName evidence="13">Heat shock factor protein-like isoform X1</fullName>
    </submittedName>
</protein>
<dbReference type="InterPro" id="IPR000232">
    <property type="entry name" value="HSF_DNA-bd"/>
</dbReference>
<dbReference type="Pfam" id="PF00447">
    <property type="entry name" value="HSF_DNA-bind"/>
    <property type="match status" value="1"/>
</dbReference>
<dbReference type="GO" id="GO:0043565">
    <property type="term" value="F:sequence-specific DNA binding"/>
    <property type="evidence" value="ECO:0007669"/>
    <property type="project" value="InterPro"/>
</dbReference>
<dbReference type="InterPro" id="IPR036390">
    <property type="entry name" value="WH_DNA-bd_sf"/>
</dbReference>
<evidence type="ECO:0000313" key="12">
    <source>
        <dbReference type="Proteomes" id="UP000695007"/>
    </source>
</evidence>
<dbReference type="GO" id="GO:0003700">
    <property type="term" value="F:DNA-binding transcription factor activity"/>
    <property type="evidence" value="ECO:0007669"/>
    <property type="project" value="InterPro"/>
</dbReference>
<feature type="region of interest" description="Disordered" evidence="10">
    <location>
        <begin position="581"/>
        <end position="610"/>
    </location>
</feature>
<accession>A0AAJ7DTL1</accession>
<dbReference type="FunFam" id="1.10.10.10:FF:000027">
    <property type="entry name" value="Heat shock transcription factor 1"/>
    <property type="match status" value="1"/>
</dbReference>
<evidence type="ECO:0000256" key="8">
    <source>
        <dbReference type="ARBA" id="ARBA00023242"/>
    </source>
</evidence>
<dbReference type="InterPro" id="IPR036388">
    <property type="entry name" value="WH-like_DNA-bd_sf"/>
</dbReference>
<dbReference type="PRINTS" id="PR00056">
    <property type="entry name" value="HSFDOMAIN"/>
</dbReference>
<keyword evidence="6" id="KW-0010">Activator</keyword>
<dbReference type="PANTHER" id="PTHR10015:SF427">
    <property type="entry name" value="HEAT SHOCK FACTOR PROTEIN"/>
    <property type="match status" value="1"/>
</dbReference>
<keyword evidence="8" id="KW-0539">Nucleus</keyword>
<dbReference type="PANTHER" id="PTHR10015">
    <property type="entry name" value="HEAT SHOCK TRANSCRIPTION FACTOR"/>
    <property type="match status" value="1"/>
</dbReference>
<organism evidence="12 13">
    <name type="scientific">Ceratosolen solmsi marchali</name>
    <dbReference type="NCBI Taxonomy" id="326594"/>
    <lineage>
        <taxon>Eukaryota</taxon>
        <taxon>Metazoa</taxon>
        <taxon>Ecdysozoa</taxon>
        <taxon>Arthropoda</taxon>
        <taxon>Hexapoda</taxon>
        <taxon>Insecta</taxon>
        <taxon>Pterygota</taxon>
        <taxon>Neoptera</taxon>
        <taxon>Endopterygota</taxon>
        <taxon>Hymenoptera</taxon>
        <taxon>Apocrita</taxon>
        <taxon>Proctotrupomorpha</taxon>
        <taxon>Chalcidoidea</taxon>
        <taxon>Agaonidae</taxon>
        <taxon>Agaoninae</taxon>
        <taxon>Ceratosolen</taxon>
    </lineage>
</organism>
<evidence type="ECO:0000256" key="6">
    <source>
        <dbReference type="ARBA" id="ARBA00023159"/>
    </source>
</evidence>
<dbReference type="KEGG" id="csol:105360879"/>
<dbReference type="InterPro" id="IPR010542">
    <property type="entry name" value="Vert_HSTF_C"/>
</dbReference>
<feature type="region of interest" description="Disordered" evidence="10">
    <location>
        <begin position="223"/>
        <end position="246"/>
    </location>
</feature>
<dbReference type="AlphaFoldDB" id="A0AAJ7DTL1"/>
<evidence type="ECO:0000256" key="3">
    <source>
        <dbReference type="ARBA" id="ARBA00023015"/>
    </source>
</evidence>
<comment type="similarity">
    <text evidence="2 9">Belongs to the HSF family.</text>
</comment>
<dbReference type="GO" id="GO:0005634">
    <property type="term" value="C:nucleus"/>
    <property type="evidence" value="ECO:0007669"/>
    <property type="project" value="UniProtKB-SubCell"/>
</dbReference>
<dbReference type="SUPFAM" id="SSF46785">
    <property type="entry name" value="Winged helix' DNA-binding domain"/>
    <property type="match status" value="1"/>
</dbReference>
<keyword evidence="7" id="KW-0804">Transcription</keyword>
<evidence type="ECO:0000256" key="1">
    <source>
        <dbReference type="ARBA" id="ARBA00004123"/>
    </source>
</evidence>
<keyword evidence="4" id="KW-0346">Stress response</keyword>
<proteinExistence type="inferred from homology"/>
<dbReference type="Pfam" id="PF06546">
    <property type="entry name" value="Vert_HS_TF"/>
    <property type="match status" value="1"/>
</dbReference>
<keyword evidence="5" id="KW-0238">DNA-binding</keyword>
<evidence type="ECO:0000256" key="2">
    <source>
        <dbReference type="ARBA" id="ARBA00006403"/>
    </source>
</evidence>
<comment type="subcellular location">
    <subcellularLocation>
        <location evidence="1">Nucleus</location>
    </subcellularLocation>
</comment>
<dbReference type="Gene3D" id="1.10.10.10">
    <property type="entry name" value="Winged helix-like DNA-binding domain superfamily/Winged helix DNA-binding domain"/>
    <property type="match status" value="1"/>
</dbReference>
<dbReference type="RefSeq" id="XP_011496185.1">
    <property type="nucleotide sequence ID" value="XM_011497883.1"/>
</dbReference>
<evidence type="ECO:0000256" key="10">
    <source>
        <dbReference type="SAM" id="MobiDB-lite"/>
    </source>
</evidence>